<dbReference type="EMBL" id="JWZT01001959">
    <property type="protein sequence ID" value="KII70817.1"/>
    <property type="molecule type" value="Genomic_DNA"/>
</dbReference>
<organism evidence="2 3">
    <name type="scientific">Thelohanellus kitauei</name>
    <name type="common">Myxosporean</name>
    <dbReference type="NCBI Taxonomy" id="669202"/>
    <lineage>
        <taxon>Eukaryota</taxon>
        <taxon>Metazoa</taxon>
        <taxon>Cnidaria</taxon>
        <taxon>Myxozoa</taxon>
        <taxon>Myxosporea</taxon>
        <taxon>Bivalvulida</taxon>
        <taxon>Platysporina</taxon>
        <taxon>Myxobolidae</taxon>
        <taxon>Thelohanellus</taxon>
    </lineage>
</organism>
<reference evidence="2 3" key="1">
    <citation type="journal article" date="2014" name="Genome Biol. Evol.">
        <title>The genome of the myxosporean Thelohanellus kitauei shows adaptations to nutrient acquisition within its fish host.</title>
        <authorList>
            <person name="Yang Y."/>
            <person name="Xiong J."/>
            <person name="Zhou Z."/>
            <person name="Huo F."/>
            <person name="Miao W."/>
            <person name="Ran C."/>
            <person name="Liu Y."/>
            <person name="Zhang J."/>
            <person name="Feng J."/>
            <person name="Wang M."/>
            <person name="Wang M."/>
            <person name="Wang L."/>
            <person name="Yao B."/>
        </authorList>
    </citation>
    <scope>NUCLEOTIDE SEQUENCE [LARGE SCALE GENOMIC DNA]</scope>
    <source>
        <strain evidence="2">Wuqing</strain>
    </source>
</reference>
<proteinExistence type="predicted"/>
<protein>
    <submittedName>
        <fullName evidence="2">Uncharacterized protein</fullName>
    </submittedName>
</protein>
<dbReference type="EMBL" id="JWZT01002884">
    <property type="protein sequence ID" value="KII68226.1"/>
    <property type="molecule type" value="Genomic_DNA"/>
</dbReference>
<evidence type="ECO:0000313" key="1">
    <source>
        <dbReference type="EMBL" id="KII68226.1"/>
    </source>
</evidence>
<accession>A0A0C2NA72</accession>
<evidence type="ECO:0000313" key="3">
    <source>
        <dbReference type="Proteomes" id="UP000031668"/>
    </source>
</evidence>
<evidence type="ECO:0000313" key="2">
    <source>
        <dbReference type="EMBL" id="KII70817.1"/>
    </source>
</evidence>
<gene>
    <name evidence="1" type="ORF">RF11_07778</name>
    <name evidence="2" type="ORF">RF11_15648</name>
</gene>
<keyword evidence="3" id="KW-1185">Reference proteome</keyword>
<comment type="caution">
    <text evidence="2">The sequence shown here is derived from an EMBL/GenBank/DDBJ whole genome shotgun (WGS) entry which is preliminary data.</text>
</comment>
<sequence>MDDSQAPKTTTRGYTTAVDFCFKSIKDKYVHRNAFEESRRVAKYPEGKRAFSHPRLCLLISLDREREQTVHTFHSSLGAHEEPALKGLAIPWIMKSWSRLICD</sequence>
<name>A0A0C2NA72_THEKT</name>
<dbReference type="AlphaFoldDB" id="A0A0C2NA72"/>
<dbReference type="Proteomes" id="UP000031668">
    <property type="component" value="Unassembled WGS sequence"/>
</dbReference>